<evidence type="ECO:0000256" key="1">
    <source>
        <dbReference type="SAM" id="Phobius"/>
    </source>
</evidence>
<comment type="caution">
    <text evidence="2">The sequence shown here is derived from an EMBL/GenBank/DDBJ whole genome shotgun (WGS) entry which is preliminary data.</text>
</comment>
<feature type="transmembrane region" description="Helical" evidence="1">
    <location>
        <begin position="39"/>
        <end position="59"/>
    </location>
</feature>
<evidence type="ECO:0000313" key="3">
    <source>
        <dbReference type="Proteomes" id="UP000789342"/>
    </source>
</evidence>
<proteinExistence type="predicted"/>
<protein>
    <submittedName>
        <fullName evidence="2">15146_t:CDS:1</fullName>
    </submittedName>
</protein>
<gene>
    <name evidence="2" type="ORF">AMORRO_LOCUS5791</name>
</gene>
<organism evidence="2 3">
    <name type="scientific">Acaulospora morrowiae</name>
    <dbReference type="NCBI Taxonomy" id="94023"/>
    <lineage>
        <taxon>Eukaryota</taxon>
        <taxon>Fungi</taxon>
        <taxon>Fungi incertae sedis</taxon>
        <taxon>Mucoromycota</taxon>
        <taxon>Glomeromycotina</taxon>
        <taxon>Glomeromycetes</taxon>
        <taxon>Diversisporales</taxon>
        <taxon>Acaulosporaceae</taxon>
        <taxon>Acaulospora</taxon>
    </lineage>
</organism>
<dbReference type="EMBL" id="CAJVPV010003623">
    <property type="protein sequence ID" value="CAG8555967.1"/>
    <property type="molecule type" value="Genomic_DNA"/>
</dbReference>
<keyword evidence="1" id="KW-0812">Transmembrane</keyword>
<name>A0A9N9B5L5_9GLOM</name>
<keyword evidence="3" id="KW-1185">Reference proteome</keyword>
<keyword evidence="1" id="KW-0472">Membrane</keyword>
<keyword evidence="1" id="KW-1133">Transmembrane helix</keyword>
<dbReference type="Proteomes" id="UP000789342">
    <property type="component" value="Unassembled WGS sequence"/>
</dbReference>
<dbReference type="AlphaFoldDB" id="A0A9N9B5L5"/>
<evidence type="ECO:0000313" key="2">
    <source>
        <dbReference type="EMBL" id="CAG8555967.1"/>
    </source>
</evidence>
<feature type="non-terminal residue" evidence="2">
    <location>
        <position position="95"/>
    </location>
</feature>
<accession>A0A9N9B5L5</accession>
<reference evidence="2" key="1">
    <citation type="submission" date="2021-06" db="EMBL/GenBank/DDBJ databases">
        <authorList>
            <person name="Kallberg Y."/>
            <person name="Tangrot J."/>
            <person name="Rosling A."/>
        </authorList>
    </citation>
    <scope>NUCLEOTIDE SEQUENCE</scope>
    <source>
        <strain evidence="2">CL551</strain>
    </source>
</reference>
<sequence length="95" mass="11342">MYNDIVFENNSKIEDMVNILVLKSLEIYLIPVLSDVHLALQHMALFLTSLLQVFLNIIWTFKGYTFFTHTAYKMEDQNTQESLICWRTWRLHDSK</sequence>